<dbReference type="PANTHER" id="PTHR42830">
    <property type="entry name" value="OSMOTICALLY INDUCIBLE FAMILY PROTEIN"/>
    <property type="match status" value="1"/>
</dbReference>
<sequence>MRHTFHQQLSWGSTRNEIGEVIIGQTPIPFSIPQDLQGPGVGTNPDELLLSSAAGCYIMTLGAMFERSSLHIEQITMHSELDISVTNGEFKVEEIRHHPTLSGFDPSKRKMIERIVHKADERCMISNALKASVTITIHPEYIEEVHS</sequence>
<protein>
    <submittedName>
        <fullName evidence="1">OsmC family protein</fullName>
    </submittedName>
</protein>
<comment type="caution">
    <text evidence="1">The sequence shown here is derived from an EMBL/GenBank/DDBJ whole genome shotgun (WGS) entry which is preliminary data.</text>
</comment>
<proteinExistence type="predicted"/>
<name>A0ABV8UV68_9BACL</name>
<dbReference type="InterPro" id="IPR036102">
    <property type="entry name" value="OsmC/Ohrsf"/>
</dbReference>
<dbReference type="InterPro" id="IPR052707">
    <property type="entry name" value="OsmC_Ohr_Peroxiredoxin"/>
</dbReference>
<accession>A0ABV8UV68</accession>
<dbReference type="Pfam" id="PF02566">
    <property type="entry name" value="OsmC"/>
    <property type="match status" value="1"/>
</dbReference>
<dbReference type="InterPro" id="IPR003718">
    <property type="entry name" value="OsmC/Ohr_fam"/>
</dbReference>
<organism evidence="1 2">
    <name type="scientific">Chryseomicrobium palamuruense</name>
    <dbReference type="NCBI Taxonomy" id="682973"/>
    <lineage>
        <taxon>Bacteria</taxon>
        <taxon>Bacillati</taxon>
        <taxon>Bacillota</taxon>
        <taxon>Bacilli</taxon>
        <taxon>Bacillales</taxon>
        <taxon>Caryophanaceae</taxon>
        <taxon>Chryseomicrobium</taxon>
    </lineage>
</organism>
<dbReference type="InterPro" id="IPR015946">
    <property type="entry name" value="KH_dom-like_a/b"/>
</dbReference>
<keyword evidence="2" id="KW-1185">Reference proteome</keyword>
<dbReference type="EMBL" id="JBHSEF010000011">
    <property type="protein sequence ID" value="MFC4354641.1"/>
    <property type="molecule type" value="Genomic_DNA"/>
</dbReference>
<dbReference type="PANTHER" id="PTHR42830:SF2">
    <property type="entry name" value="OSMC_OHR FAMILY PROTEIN"/>
    <property type="match status" value="1"/>
</dbReference>
<dbReference type="Proteomes" id="UP001595733">
    <property type="component" value="Unassembled WGS sequence"/>
</dbReference>
<dbReference type="Gene3D" id="3.30.300.20">
    <property type="match status" value="1"/>
</dbReference>
<dbReference type="RefSeq" id="WP_378140911.1">
    <property type="nucleotide sequence ID" value="NZ_JBHSEF010000011.1"/>
</dbReference>
<dbReference type="SUPFAM" id="SSF82784">
    <property type="entry name" value="OsmC-like"/>
    <property type="match status" value="1"/>
</dbReference>
<gene>
    <name evidence="1" type="ORF">ACFO0S_06040</name>
</gene>
<evidence type="ECO:0000313" key="1">
    <source>
        <dbReference type="EMBL" id="MFC4354641.1"/>
    </source>
</evidence>
<evidence type="ECO:0000313" key="2">
    <source>
        <dbReference type="Proteomes" id="UP001595733"/>
    </source>
</evidence>
<reference evidence="2" key="1">
    <citation type="journal article" date="2019" name="Int. J. Syst. Evol. Microbiol.">
        <title>The Global Catalogue of Microorganisms (GCM) 10K type strain sequencing project: providing services to taxonomists for standard genome sequencing and annotation.</title>
        <authorList>
            <consortium name="The Broad Institute Genomics Platform"/>
            <consortium name="The Broad Institute Genome Sequencing Center for Infectious Disease"/>
            <person name="Wu L."/>
            <person name="Ma J."/>
        </authorList>
    </citation>
    <scope>NUCLEOTIDE SEQUENCE [LARGE SCALE GENOMIC DNA]</scope>
    <source>
        <strain evidence="2">CCUG 50353</strain>
    </source>
</reference>